<sequence>IRDDQVLRGDEIYGPFESEAEWELARWLIKNVGHNATEEFLNLPIVSQLPTREK</sequence>
<name>A0ABR3EHL6_9AGAR</name>
<dbReference type="Proteomes" id="UP001465976">
    <property type="component" value="Unassembled WGS sequence"/>
</dbReference>
<feature type="non-terminal residue" evidence="1">
    <location>
        <position position="1"/>
    </location>
</feature>
<evidence type="ECO:0000313" key="1">
    <source>
        <dbReference type="EMBL" id="KAL0562364.1"/>
    </source>
</evidence>
<dbReference type="EMBL" id="JBAHYK010006046">
    <property type="protein sequence ID" value="KAL0562364.1"/>
    <property type="molecule type" value="Genomic_DNA"/>
</dbReference>
<keyword evidence="2" id="KW-1185">Reference proteome</keyword>
<evidence type="ECO:0000313" key="2">
    <source>
        <dbReference type="Proteomes" id="UP001465976"/>
    </source>
</evidence>
<comment type="caution">
    <text evidence="1">The sequence shown here is derived from an EMBL/GenBank/DDBJ whole genome shotgun (WGS) entry which is preliminary data.</text>
</comment>
<protein>
    <submittedName>
        <fullName evidence="1">Uncharacterized protein</fullName>
    </submittedName>
</protein>
<proteinExistence type="predicted"/>
<gene>
    <name evidence="1" type="ORF">V5O48_019723</name>
</gene>
<reference evidence="1 2" key="1">
    <citation type="submission" date="2024-02" db="EMBL/GenBank/DDBJ databases">
        <title>A draft genome for the cacao thread blight pathogen Marasmius crinis-equi.</title>
        <authorList>
            <person name="Cohen S.P."/>
            <person name="Baruah I.K."/>
            <person name="Amoako-Attah I."/>
            <person name="Bukari Y."/>
            <person name="Meinhardt L.W."/>
            <person name="Bailey B.A."/>
        </authorList>
    </citation>
    <scope>NUCLEOTIDE SEQUENCE [LARGE SCALE GENOMIC DNA]</scope>
    <source>
        <strain evidence="1 2">GH-76</strain>
    </source>
</reference>
<accession>A0ABR3EHL6</accession>
<organism evidence="1 2">
    <name type="scientific">Marasmius crinis-equi</name>
    <dbReference type="NCBI Taxonomy" id="585013"/>
    <lineage>
        <taxon>Eukaryota</taxon>
        <taxon>Fungi</taxon>
        <taxon>Dikarya</taxon>
        <taxon>Basidiomycota</taxon>
        <taxon>Agaricomycotina</taxon>
        <taxon>Agaricomycetes</taxon>
        <taxon>Agaricomycetidae</taxon>
        <taxon>Agaricales</taxon>
        <taxon>Marasmiineae</taxon>
        <taxon>Marasmiaceae</taxon>
        <taxon>Marasmius</taxon>
    </lineage>
</organism>